<dbReference type="Proteomes" id="UP000258102">
    <property type="component" value="Chromosome 1"/>
</dbReference>
<evidence type="ECO:0000313" key="9">
    <source>
        <dbReference type="Proteomes" id="UP000258102"/>
    </source>
</evidence>
<accession>A0AAD0W4W0</accession>
<dbReference type="InterPro" id="IPR037143">
    <property type="entry name" value="4-PPantetheinyl_Trfase_dom_sf"/>
</dbReference>
<dbReference type="PANTHER" id="PTHR12215:SF15">
    <property type="entry name" value="4'-PHOSPHOPANTETHEINYL TRANSFERASE SUPERFAMILY-RELATED"/>
    <property type="match status" value="1"/>
</dbReference>
<reference evidence="8 9" key="1">
    <citation type="submission" date="2018-08" db="EMBL/GenBank/DDBJ databases">
        <title>Whole Genome Sequences of Two Pseudoalteromonas piscicida Strains, DE1-A and DE2-A, which Exhibit Strong Antibacterial Activity against Vibrio vulnificus.</title>
        <authorList>
            <person name="Richards G.P."/>
            <person name="Needleman D.S."/>
            <person name="Watson M.A."/>
            <person name="Polson S.W."/>
        </authorList>
    </citation>
    <scope>NUCLEOTIDE SEQUENCE [LARGE SCALE GENOMIC DNA]</scope>
    <source>
        <strain evidence="8 9">DE2-A</strain>
    </source>
</reference>
<dbReference type="AlphaFoldDB" id="A0AAD0W4W0"/>
<dbReference type="KEGG" id="ppis:B1L02_18320"/>
<evidence type="ECO:0000256" key="5">
    <source>
        <dbReference type="ARBA" id="ARBA00022842"/>
    </source>
</evidence>
<dbReference type="Gene3D" id="3.90.470.20">
    <property type="entry name" value="4'-phosphopantetheinyl transferase domain"/>
    <property type="match status" value="2"/>
</dbReference>
<sequence length="251" mass="28215">MELILKQNQIDIWQTSVSLFHSNNAIDELTALLTDEDMTHIELIRRPSEKQVKIVSRAFLRAVLAKYTGLSPKAIQFARGLHGKPKLANPGMQFEFNLSHSDDLLACAVSLDQPVGIDVERIRYKRNLKHLSKSVFSSSEQCEFELLPEQHQESYFFDRWTLKESLIKATGQGLTTKLSKVSFGKSDAIASFSVSGQQLVEVSGEYASWLWPISVEHRLAVTMLDRASKAEPVTFRSFNFLPQRVASSAAA</sequence>
<evidence type="ECO:0000259" key="7">
    <source>
        <dbReference type="Pfam" id="PF22624"/>
    </source>
</evidence>
<evidence type="ECO:0008006" key="10">
    <source>
        <dbReference type="Google" id="ProtNLM"/>
    </source>
</evidence>
<dbReference type="InterPro" id="IPR050559">
    <property type="entry name" value="P-Pant_transferase_sf"/>
</dbReference>
<proteinExistence type="inferred from homology"/>
<gene>
    <name evidence="8" type="ORF">D0511_18400</name>
</gene>
<dbReference type="RefSeq" id="WP_088532182.1">
    <property type="nucleotide sequence ID" value="NZ_CP021646.1"/>
</dbReference>
<evidence type="ECO:0000256" key="4">
    <source>
        <dbReference type="ARBA" id="ARBA00022723"/>
    </source>
</evidence>
<dbReference type="NCBIfam" id="TIGR00556">
    <property type="entry name" value="pantethn_trn"/>
    <property type="match status" value="1"/>
</dbReference>
<dbReference type="GO" id="GO:0006633">
    <property type="term" value="P:fatty acid biosynthetic process"/>
    <property type="evidence" value="ECO:0007669"/>
    <property type="project" value="InterPro"/>
</dbReference>
<comment type="cofactor">
    <cofactor evidence="1">
        <name>Mg(2+)</name>
        <dbReference type="ChEBI" id="CHEBI:18420"/>
    </cofactor>
</comment>
<keyword evidence="5" id="KW-0460">Magnesium</keyword>
<organism evidence="8 9">
    <name type="scientific">Pseudoalteromonas piscicida</name>
    <dbReference type="NCBI Taxonomy" id="43662"/>
    <lineage>
        <taxon>Bacteria</taxon>
        <taxon>Pseudomonadati</taxon>
        <taxon>Pseudomonadota</taxon>
        <taxon>Gammaproteobacteria</taxon>
        <taxon>Alteromonadales</taxon>
        <taxon>Pseudoalteromonadaceae</taxon>
        <taxon>Pseudoalteromonas</taxon>
    </lineage>
</organism>
<name>A0AAD0W4W0_PSEO7</name>
<evidence type="ECO:0000256" key="1">
    <source>
        <dbReference type="ARBA" id="ARBA00001946"/>
    </source>
</evidence>
<protein>
    <recommendedName>
        <fullName evidence="10">4-phosphopantetheinyl transferase</fullName>
    </recommendedName>
</protein>
<dbReference type="GO" id="GO:0000287">
    <property type="term" value="F:magnesium ion binding"/>
    <property type="evidence" value="ECO:0007669"/>
    <property type="project" value="InterPro"/>
</dbReference>
<dbReference type="GO" id="GO:0008897">
    <property type="term" value="F:holo-[acyl-carrier-protein] synthase activity"/>
    <property type="evidence" value="ECO:0007669"/>
    <property type="project" value="InterPro"/>
</dbReference>
<dbReference type="InterPro" id="IPR055066">
    <property type="entry name" value="AASDHPPT_N"/>
</dbReference>
<dbReference type="Pfam" id="PF01648">
    <property type="entry name" value="ACPS"/>
    <property type="match status" value="1"/>
</dbReference>
<feature type="domain" description="4'-phosphopantetheinyl transferase" evidence="6">
    <location>
        <begin position="114"/>
        <end position="214"/>
    </location>
</feature>
<keyword evidence="3" id="KW-0808">Transferase</keyword>
<dbReference type="EMBL" id="CP031761">
    <property type="protein sequence ID" value="AXR03845.1"/>
    <property type="molecule type" value="Genomic_DNA"/>
</dbReference>
<dbReference type="GO" id="GO:0019878">
    <property type="term" value="P:lysine biosynthetic process via aminoadipic acid"/>
    <property type="evidence" value="ECO:0007669"/>
    <property type="project" value="TreeGrafter"/>
</dbReference>
<dbReference type="PANTHER" id="PTHR12215">
    <property type="entry name" value="PHOSPHOPANTETHEINE TRANSFERASE"/>
    <property type="match status" value="1"/>
</dbReference>
<dbReference type="GO" id="GO:0005829">
    <property type="term" value="C:cytosol"/>
    <property type="evidence" value="ECO:0007669"/>
    <property type="project" value="TreeGrafter"/>
</dbReference>
<keyword evidence="4" id="KW-0479">Metal-binding</keyword>
<comment type="similarity">
    <text evidence="2">Belongs to the P-Pant transferase superfamily. Gsp/Sfp/HetI/AcpT family.</text>
</comment>
<evidence type="ECO:0000256" key="3">
    <source>
        <dbReference type="ARBA" id="ARBA00022679"/>
    </source>
</evidence>
<evidence type="ECO:0000256" key="2">
    <source>
        <dbReference type="ARBA" id="ARBA00010990"/>
    </source>
</evidence>
<dbReference type="Pfam" id="PF22624">
    <property type="entry name" value="AASDHPPT_N"/>
    <property type="match status" value="1"/>
</dbReference>
<dbReference type="SUPFAM" id="SSF56214">
    <property type="entry name" value="4'-phosphopantetheinyl transferase"/>
    <property type="match status" value="2"/>
</dbReference>
<dbReference type="InterPro" id="IPR008278">
    <property type="entry name" value="4-PPantetheinyl_Trfase_dom"/>
</dbReference>
<dbReference type="InterPro" id="IPR004568">
    <property type="entry name" value="Ppantetheine-prot_Trfase_dom"/>
</dbReference>
<evidence type="ECO:0000313" key="8">
    <source>
        <dbReference type="EMBL" id="AXR03845.1"/>
    </source>
</evidence>
<feature type="domain" description="4'-phosphopantetheinyl transferase N-terminal" evidence="7">
    <location>
        <begin position="27"/>
        <end position="108"/>
    </location>
</feature>
<evidence type="ECO:0000259" key="6">
    <source>
        <dbReference type="Pfam" id="PF01648"/>
    </source>
</evidence>